<dbReference type="Gene3D" id="1.10.10.10">
    <property type="entry name" value="Winged helix-like DNA-binding domain superfamily/Winged helix DNA-binding domain"/>
    <property type="match status" value="1"/>
</dbReference>
<reference evidence="6 7" key="1">
    <citation type="submission" date="2024-02" db="EMBL/GenBank/DDBJ databases">
        <title>A draft genome for the cacao thread blight pathogen Marasmius crinis-equi.</title>
        <authorList>
            <person name="Cohen S.P."/>
            <person name="Baruah I.K."/>
            <person name="Amoako-Attah I."/>
            <person name="Bukari Y."/>
            <person name="Meinhardt L.W."/>
            <person name="Bailey B.A."/>
        </authorList>
    </citation>
    <scope>NUCLEOTIDE SEQUENCE [LARGE SCALE GENOMIC DNA]</scope>
    <source>
        <strain evidence="6 7">GH-76</strain>
    </source>
</reference>
<dbReference type="Proteomes" id="UP001465976">
    <property type="component" value="Unassembled WGS sequence"/>
</dbReference>
<dbReference type="PANTHER" id="PTHR23131:SF0">
    <property type="entry name" value="ENDORIBONUCLEASE LACTB2"/>
    <property type="match status" value="1"/>
</dbReference>
<dbReference type="InterPro" id="IPR001279">
    <property type="entry name" value="Metallo-B-lactamas"/>
</dbReference>
<dbReference type="InterPro" id="IPR047921">
    <property type="entry name" value="LACTB2-like_MBL-fold"/>
</dbReference>
<evidence type="ECO:0000256" key="3">
    <source>
        <dbReference type="ARBA" id="ARBA00022801"/>
    </source>
</evidence>
<dbReference type="InterPro" id="IPR036388">
    <property type="entry name" value="WH-like_DNA-bd_sf"/>
</dbReference>
<dbReference type="Gene3D" id="3.60.15.10">
    <property type="entry name" value="Ribonuclease Z/Hydroxyacylglutathione hydrolase-like"/>
    <property type="match status" value="1"/>
</dbReference>
<evidence type="ECO:0000256" key="1">
    <source>
        <dbReference type="ARBA" id="ARBA00006759"/>
    </source>
</evidence>
<dbReference type="SMART" id="SM00849">
    <property type="entry name" value="Lactamase_B"/>
    <property type="match status" value="1"/>
</dbReference>
<organism evidence="6 7">
    <name type="scientific">Marasmius crinis-equi</name>
    <dbReference type="NCBI Taxonomy" id="585013"/>
    <lineage>
        <taxon>Eukaryota</taxon>
        <taxon>Fungi</taxon>
        <taxon>Dikarya</taxon>
        <taxon>Basidiomycota</taxon>
        <taxon>Agaricomycotina</taxon>
        <taxon>Agaricomycetes</taxon>
        <taxon>Agaricomycetidae</taxon>
        <taxon>Agaricales</taxon>
        <taxon>Marasmiineae</taxon>
        <taxon>Marasmiaceae</taxon>
        <taxon>Marasmius</taxon>
    </lineage>
</organism>
<accession>A0ABR3F0S3</accession>
<keyword evidence="2" id="KW-0479">Metal-binding</keyword>
<dbReference type="EMBL" id="JBAHYK010001267">
    <property type="protein sequence ID" value="KAL0568746.1"/>
    <property type="molecule type" value="Genomic_DNA"/>
</dbReference>
<comment type="caution">
    <text evidence="6">The sequence shown here is derived from an EMBL/GenBank/DDBJ whole genome shotgun (WGS) entry which is preliminary data.</text>
</comment>
<comment type="similarity">
    <text evidence="1">Belongs to the metallo-beta-lactamase superfamily. Glyoxalase II family.</text>
</comment>
<keyword evidence="3" id="KW-0378">Hydrolase</keyword>
<name>A0ABR3F0S3_9AGAR</name>
<dbReference type="InterPro" id="IPR041516">
    <property type="entry name" value="LACTB2_WH"/>
</dbReference>
<sequence>MEKLEALSSITRLSANVTRVLAQNPGKFTLQGTNTYLIGRQNPYTLIDTGEGKEEYIDMLEKALQENVSAQSAREPDISDIIISHWHGDHVGGLPSVLSMLRRLWENRNPESPFKPPRLHKLPIPAGRQPTHEYFRLPSILESIPSGLFARTSSGDAFHELQDGQHLQLSSVPLQILYTPGHTTDSIAIYLPDDRALYTADTVLGQGTAVFEELGPYIASLRKMKDFHSSSSGGTYDTLYPGHGPTVSNGVQLIETYIKHRLEREEQILKVLQSPPPAPSDDEPEDGSPPSWSTWTIVKNIYAAYPESLWLPATSSVNLHMGKLEQEGVVKRLGGDGVHVKWGFNARL</sequence>
<dbReference type="Pfam" id="PF00753">
    <property type="entry name" value="Lactamase_B"/>
    <property type="match status" value="1"/>
</dbReference>
<gene>
    <name evidence="6" type="ORF">V5O48_013234</name>
</gene>
<keyword evidence="7" id="KW-1185">Reference proteome</keyword>
<dbReference type="Pfam" id="PF17778">
    <property type="entry name" value="WHD_BLACT"/>
    <property type="match status" value="1"/>
</dbReference>
<evidence type="ECO:0000313" key="6">
    <source>
        <dbReference type="EMBL" id="KAL0568746.1"/>
    </source>
</evidence>
<evidence type="ECO:0000256" key="2">
    <source>
        <dbReference type="ARBA" id="ARBA00022723"/>
    </source>
</evidence>
<feature type="domain" description="Metallo-beta-lactamase" evidence="5">
    <location>
        <begin position="32"/>
        <end position="243"/>
    </location>
</feature>
<proteinExistence type="inferred from homology"/>
<dbReference type="InterPro" id="IPR050662">
    <property type="entry name" value="Sec-metab_biosynth-thioest"/>
</dbReference>
<keyword evidence="4" id="KW-0862">Zinc</keyword>
<dbReference type="CDD" id="cd07722">
    <property type="entry name" value="LACTB2-like_MBL-fold"/>
    <property type="match status" value="1"/>
</dbReference>
<dbReference type="SUPFAM" id="SSF56281">
    <property type="entry name" value="Metallo-hydrolase/oxidoreductase"/>
    <property type="match status" value="1"/>
</dbReference>
<protein>
    <recommendedName>
        <fullName evidence="5">Metallo-beta-lactamase domain-containing protein</fullName>
    </recommendedName>
</protein>
<evidence type="ECO:0000256" key="4">
    <source>
        <dbReference type="ARBA" id="ARBA00022833"/>
    </source>
</evidence>
<dbReference type="InterPro" id="IPR036866">
    <property type="entry name" value="RibonucZ/Hydroxyglut_hydro"/>
</dbReference>
<evidence type="ECO:0000259" key="5">
    <source>
        <dbReference type="SMART" id="SM00849"/>
    </source>
</evidence>
<evidence type="ECO:0000313" key="7">
    <source>
        <dbReference type="Proteomes" id="UP001465976"/>
    </source>
</evidence>
<dbReference type="PANTHER" id="PTHR23131">
    <property type="entry name" value="ENDORIBONUCLEASE LACTB2"/>
    <property type="match status" value="1"/>
</dbReference>